<gene>
    <name evidence="1" type="ORF">KIN20_034728</name>
</gene>
<evidence type="ECO:0000313" key="2">
    <source>
        <dbReference type="Proteomes" id="UP001196413"/>
    </source>
</evidence>
<accession>A0AAD5RAG7</accession>
<protein>
    <submittedName>
        <fullName evidence="1">Uncharacterized protein</fullName>
    </submittedName>
</protein>
<comment type="caution">
    <text evidence="1">The sequence shown here is derived from an EMBL/GenBank/DDBJ whole genome shotgun (WGS) entry which is preliminary data.</text>
</comment>
<name>A0AAD5RAG7_PARTN</name>
<dbReference type="Proteomes" id="UP001196413">
    <property type="component" value="Unassembled WGS sequence"/>
</dbReference>
<proteinExistence type="predicted"/>
<sequence>MAEVAERYVEQIQTTVETMRRRVIAYYDGVFFIGNKLITAAERARDVAEPVAYDVKDYITNAVAQSEPVSEVDKDTKTT</sequence>
<organism evidence="1 2">
    <name type="scientific">Parelaphostrongylus tenuis</name>
    <name type="common">Meningeal worm</name>
    <dbReference type="NCBI Taxonomy" id="148309"/>
    <lineage>
        <taxon>Eukaryota</taxon>
        <taxon>Metazoa</taxon>
        <taxon>Ecdysozoa</taxon>
        <taxon>Nematoda</taxon>
        <taxon>Chromadorea</taxon>
        <taxon>Rhabditida</taxon>
        <taxon>Rhabditina</taxon>
        <taxon>Rhabditomorpha</taxon>
        <taxon>Strongyloidea</taxon>
        <taxon>Metastrongylidae</taxon>
        <taxon>Parelaphostrongylus</taxon>
    </lineage>
</organism>
<reference evidence="1" key="1">
    <citation type="submission" date="2021-06" db="EMBL/GenBank/DDBJ databases">
        <title>Parelaphostrongylus tenuis whole genome reference sequence.</title>
        <authorList>
            <person name="Garwood T.J."/>
            <person name="Larsen P.A."/>
            <person name="Fountain-Jones N.M."/>
            <person name="Garbe J.R."/>
            <person name="Macchietto M.G."/>
            <person name="Kania S.A."/>
            <person name="Gerhold R.W."/>
            <person name="Richards J.E."/>
            <person name="Wolf T.M."/>
        </authorList>
    </citation>
    <scope>NUCLEOTIDE SEQUENCE</scope>
    <source>
        <strain evidence="1">MNPRO001-30</strain>
        <tissue evidence="1">Meninges</tissue>
    </source>
</reference>
<evidence type="ECO:0000313" key="1">
    <source>
        <dbReference type="EMBL" id="KAJ1372549.1"/>
    </source>
</evidence>
<dbReference type="EMBL" id="JAHQIW010007157">
    <property type="protein sequence ID" value="KAJ1372549.1"/>
    <property type="molecule type" value="Genomic_DNA"/>
</dbReference>
<dbReference type="AlphaFoldDB" id="A0AAD5RAG7"/>
<keyword evidence="2" id="KW-1185">Reference proteome</keyword>